<sequence length="300" mass="33544">MAYTPPLPSPQYPSNNDMDGLEAQIPQTSGSTRPQRLPPDDELRTPTRSRGRPNTYSPPPAHEQYVNDVYGGNVQGPNSFYSNTAEYLRRNSLAHVYRGAGIYMRRSRKPRRTQKRMSSGSDARSLRESAPSPSPKLLRSPVPNDGLKVDELEETRIKREMSVEQQQEEENRRPSDDAPPVAHVINEFEGKMWERAKVEMADVPRKLVPLGIQEAGSEPSPIEEVESVTIPADTDDASMRVAQDETTKPHTSTRKVPSSPSITSIIMPSKFASRMHGIQAKWSTLEDGQKETDAELRKLG</sequence>
<keyword evidence="3" id="KW-1185">Reference proteome</keyword>
<reference evidence="2" key="1">
    <citation type="journal article" date="2020" name="Stud. Mycol.">
        <title>101 Dothideomycetes genomes: a test case for predicting lifestyles and emergence of pathogens.</title>
        <authorList>
            <person name="Haridas S."/>
            <person name="Albert R."/>
            <person name="Binder M."/>
            <person name="Bloem J."/>
            <person name="Labutti K."/>
            <person name="Salamov A."/>
            <person name="Andreopoulos B."/>
            <person name="Baker S."/>
            <person name="Barry K."/>
            <person name="Bills G."/>
            <person name="Bluhm B."/>
            <person name="Cannon C."/>
            <person name="Castanera R."/>
            <person name="Culley D."/>
            <person name="Daum C."/>
            <person name="Ezra D."/>
            <person name="Gonzalez J."/>
            <person name="Henrissat B."/>
            <person name="Kuo A."/>
            <person name="Liang C."/>
            <person name="Lipzen A."/>
            <person name="Lutzoni F."/>
            <person name="Magnuson J."/>
            <person name="Mondo S."/>
            <person name="Nolan M."/>
            <person name="Ohm R."/>
            <person name="Pangilinan J."/>
            <person name="Park H.-J."/>
            <person name="Ramirez L."/>
            <person name="Alfaro M."/>
            <person name="Sun H."/>
            <person name="Tritt A."/>
            <person name="Yoshinaga Y."/>
            <person name="Zwiers L.-H."/>
            <person name="Turgeon B."/>
            <person name="Goodwin S."/>
            <person name="Spatafora J."/>
            <person name="Crous P."/>
            <person name="Grigoriev I."/>
        </authorList>
    </citation>
    <scope>NUCLEOTIDE SEQUENCE</scope>
    <source>
        <strain evidence="2">CBS 627.86</strain>
    </source>
</reference>
<accession>A0A6A5ZAI1</accession>
<evidence type="ECO:0000256" key="1">
    <source>
        <dbReference type="SAM" id="MobiDB-lite"/>
    </source>
</evidence>
<feature type="region of interest" description="Disordered" evidence="1">
    <location>
        <begin position="104"/>
        <end position="181"/>
    </location>
</feature>
<name>A0A6A5ZAI1_9PLEO</name>
<feature type="compositionally biased region" description="Basic and acidic residues" evidence="1">
    <location>
        <begin position="147"/>
        <end position="162"/>
    </location>
</feature>
<protein>
    <submittedName>
        <fullName evidence="2">Uncharacterized protein</fullName>
    </submittedName>
</protein>
<dbReference type="EMBL" id="ML977320">
    <property type="protein sequence ID" value="KAF2116470.1"/>
    <property type="molecule type" value="Genomic_DNA"/>
</dbReference>
<feature type="region of interest" description="Disordered" evidence="1">
    <location>
        <begin position="215"/>
        <end position="264"/>
    </location>
</feature>
<feature type="compositionally biased region" description="Polar residues" evidence="1">
    <location>
        <begin position="25"/>
        <end position="34"/>
    </location>
</feature>
<evidence type="ECO:0000313" key="2">
    <source>
        <dbReference type="EMBL" id="KAF2116470.1"/>
    </source>
</evidence>
<feature type="region of interest" description="Disordered" evidence="1">
    <location>
        <begin position="1"/>
        <end position="65"/>
    </location>
</feature>
<proteinExistence type="predicted"/>
<feature type="compositionally biased region" description="Polar residues" evidence="1">
    <location>
        <begin position="46"/>
        <end position="55"/>
    </location>
</feature>
<evidence type="ECO:0000313" key="3">
    <source>
        <dbReference type="Proteomes" id="UP000799770"/>
    </source>
</evidence>
<organism evidence="2 3">
    <name type="scientific">Lophiotrema nucula</name>
    <dbReference type="NCBI Taxonomy" id="690887"/>
    <lineage>
        <taxon>Eukaryota</taxon>
        <taxon>Fungi</taxon>
        <taxon>Dikarya</taxon>
        <taxon>Ascomycota</taxon>
        <taxon>Pezizomycotina</taxon>
        <taxon>Dothideomycetes</taxon>
        <taxon>Pleosporomycetidae</taxon>
        <taxon>Pleosporales</taxon>
        <taxon>Lophiotremataceae</taxon>
        <taxon>Lophiotrema</taxon>
    </lineage>
</organism>
<dbReference type="Proteomes" id="UP000799770">
    <property type="component" value="Unassembled WGS sequence"/>
</dbReference>
<dbReference type="AlphaFoldDB" id="A0A6A5ZAI1"/>
<feature type="compositionally biased region" description="Basic residues" evidence="1">
    <location>
        <begin position="105"/>
        <end position="115"/>
    </location>
</feature>
<gene>
    <name evidence="2" type="ORF">BDV96DRAFT_644906</name>
</gene>
<feature type="compositionally biased region" description="Pro residues" evidence="1">
    <location>
        <begin position="1"/>
        <end position="11"/>
    </location>
</feature>